<gene>
    <name evidence="2" type="ORF">COO92_16120</name>
</gene>
<keyword evidence="3" id="KW-1185">Reference proteome</keyword>
<accession>A0A2N3L410</accession>
<dbReference type="RefSeq" id="WP_101303732.1">
    <property type="nucleotide sequence ID" value="NZ_NXGX01000006.1"/>
</dbReference>
<protein>
    <recommendedName>
        <fullName evidence="4">Antirepressor protein C-terminal domain-containing protein</fullName>
    </recommendedName>
</protein>
<proteinExistence type="predicted"/>
<organism evidence="2 3">
    <name type="scientific">Thalassospira lohafexi</name>
    <dbReference type="NCBI Taxonomy" id="744227"/>
    <lineage>
        <taxon>Bacteria</taxon>
        <taxon>Pseudomonadati</taxon>
        <taxon>Pseudomonadota</taxon>
        <taxon>Alphaproteobacteria</taxon>
        <taxon>Rhodospirillales</taxon>
        <taxon>Thalassospiraceae</taxon>
        <taxon>Thalassospira</taxon>
    </lineage>
</organism>
<evidence type="ECO:0008006" key="4">
    <source>
        <dbReference type="Google" id="ProtNLM"/>
    </source>
</evidence>
<comment type="caution">
    <text evidence="2">The sequence shown here is derived from an EMBL/GenBank/DDBJ whole genome shotgun (WGS) entry which is preliminary data.</text>
</comment>
<dbReference type="AlphaFoldDB" id="A0A2N3L410"/>
<sequence>MNTPTNARTLSVSDLEKHTAETKPRICVRRLGERLGFDRPRKIRDLVERNIEELKTYGSTPHRGAMITIGKGGQREVQEYWLNEEQALLICMFARTRRAAEVRKEVISVFTAWRRGSLPTRLPRWRPTRDDMRAINSRASQILQTRFSAVRDALLAQIKQDRAAGQARALSDYSVEPTALLPANDPANDPRWPGLADGQAVFMIDGRPVRIDFTDATPAPDRPVIAIPVADGTGPQCFTIDTTPAGASWFDRCHLAKPRNSRDLIRPVVVVIGTIVKEGCNEKSRMDGDDSGDPRGLDHDGV</sequence>
<dbReference type="Proteomes" id="UP000233332">
    <property type="component" value="Unassembled WGS sequence"/>
</dbReference>
<evidence type="ECO:0000313" key="2">
    <source>
        <dbReference type="EMBL" id="PKR57466.1"/>
    </source>
</evidence>
<feature type="region of interest" description="Disordered" evidence="1">
    <location>
        <begin position="281"/>
        <end position="302"/>
    </location>
</feature>
<dbReference type="EMBL" id="NXGX01000006">
    <property type="protein sequence ID" value="PKR57466.1"/>
    <property type="molecule type" value="Genomic_DNA"/>
</dbReference>
<reference evidence="2 3" key="1">
    <citation type="submission" date="2017-09" db="EMBL/GenBank/DDBJ databases">
        <title>Biodiversity and function of Thalassospira species in the particle-attached aromatic-hydrocarbon-degrading consortia from the surface seawater of the China South Sea.</title>
        <authorList>
            <person name="Dong C."/>
            <person name="Lai Q."/>
            <person name="Shao Z."/>
        </authorList>
    </citation>
    <scope>NUCLEOTIDE SEQUENCE [LARGE SCALE GENOMIC DNA]</scope>
    <source>
        <strain evidence="2 3">139Z-12</strain>
    </source>
</reference>
<name>A0A2N3L410_9PROT</name>
<evidence type="ECO:0000256" key="1">
    <source>
        <dbReference type="SAM" id="MobiDB-lite"/>
    </source>
</evidence>
<evidence type="ECO:0000313" key="3">
    <source>
        <dbReference type="Proteomes" id="UP000233332"/>
    </source>
</evidence>